<comment type="caution">
    <text evidence="1">The sequence shown here is derived from an EMBL/GenBank/DDBJ whole genome shotgun (WGS) entry which is preliminary data.</text>
</comment>
<gene>
    <name evidence="1" type="ORF">TCON_0887</name>
</gene>
<organism evidence="1 2">
    <name type="scientific">Astathelohania contejeani</name>
    <dbReference type="NCBI Taxonomy" id="164912"/>
    <lineage>
        <taxon>Eukaryota</taxon>
        <taxon>Fungi</taxon>
        <taxon>Fungi incertae sedis</taxon>
        <taxon>Microsporidia</taxon>
        <taxon>Astathelohaniidae</taxon>
        <taxon>Astathelohania</taxon>
    </lineage>
</organism>
<reference evidence="1 2" key="1">
    <citation type="submission" date="2019-01" db="EMBL/GenBank/DDBJ databases">
        <title>Genomes sequencing and comparative genomics of infectious freshwater microsporidia, Cucumispora dikerogammari and Thelohania contejeani.</title>
        <authorList>
            <person name="Cormier A."/>
            <person name="Giraud I."/>
            <person name="Wattier R."/>
            <person name="Teixeira M."/>
            <person name="Grandjean F."/>
            <person name="Rigaud T."/>
            <person name="Cordaux R."/>
        </authorList>
    </citation>
    <scope>NUCLEOTIDE SEQUENCE [LARGE SCALE GENOMIC DNA]</scope>
    <source>
        <strain evidence="1">T1</strain>
        <tissue evidence="1">Spores</tissue>
    </source>
</reference>
<proteinExistence type="predicted"/>
<evidence type="ECO:0000313" key="1">
    <source>
        <dbReference type="EMBL" id="KAF7683914.1"/>
    </source>
</evidence>
<accession>A0ABQ7I0G8</accession>
<sequence>MTSPDNLTIGEILETYFPDNPNLTILVKYNKRYTQYLTKRDDKIKNVIGNDIIIKSEYVNYHIVDIREYIDAYLSEFMKQALKINKDAIRLYCYSDTTVRDIENELKEIFDMKYECGLFGLYENNIFRSKVKAFDMNIQKKIEIEKKYKNHEIDFYSIFENKNTHQMIFKLPSEKPVLFIKRNTNIYNFFQYQPISELDFLDETFSGEFYELKSKNDITIFKTPKFFVIKGNKLIICNNNRINKIYSLSKYTTIQIDERNKKYFIIIFDSKFKLILCNYDEFICEQMFLCLVKAKEFCIARQLGGDRNKNINLKDAKKRLFSFNDYLEDYLSDDDMIL</sequence>
<protein>
    <submittedName>
        <fullName evidence="1">Uncharacterized protein</fullName>
    </submittedName>
</protein>
<dbReference type="EMBL" id="SBIQ01000041">
    <property type="protein sequence ID" value="KAF7683914.1"/>
    <property type="molecule type" value="Genomic_DNA"/>
</dbReference>
<name>A0ABQ7I0G8_9MICR</name>
<evidence type="ECO:0000313" key="2">
    <source>
        <dbReference type="Proteomes" id="UP001516464"/>
    </source>
</evidence>
<dbReference type="Proteomes" id="UP001516464">
    <property type="component" value="Unassembled WGS sequence"/>
</dbReference>
<keyword evidence="2" id="KW-1185">Reference proteome</keyword>